<organism evidence="9 10">
    <name type="scientific">Plasmodium vivax</name>
    <name type="common">malaria parasite P. vivax</name>
    <dbReference type="NCBI Taxonomy" id="5855"/>
    <lineage>
        <taxon>Eukaryota</taxon>
        <taxon>Sar</taxon>
        <taxon>Alveolata</taxon>
        <taxon>Apicomplexa</taxon>
        <taxon>Aconoidasida</taxon>
        <taxon>Haemosporida</taxon>
        <taxon>Plasmodiidae</taxon>
        <taxon>Plasmodium</taxon>
        <taxon>Plasmodium (Plasmodium)</taxon>
    </lineage>
</organism>
<dbReference type="Pfam" id="PF04969">
    <property type="entry name" value="CS"/>
    <property type="match status" value="1"/>
</dbReference>
<name>A0A1G4GVB4_PLAVI</name>
<sequence>MREKRHPPLLVVSLVILICILRSSLECVNLTPRRRKAAPVSSPKQVKAKDQRRSNRMKGAKFYIPSCGVIPKRGKRTNKEIFKLRRGCGTTCSYEWVERDDDVEVKICLAPDVTSDDIQCSLRSDYLFAKLKNKPQSLIEGKLKGQVDTNQSTWFLEKGEDFSLLMIHLKKKKDRGINEWVGVIEKENILHLSYDNASSGENNFSASAHVNAQPNELLLREVFPNAKADDVFSFILKWANTKSNGQNEFGIPRMKLKTVATNDEDQIEIIITGFDLKWEAEDSLVIKFSSLENGVEVNVHRGKVASGVRGLHGNMVSFLVKECEQRVLKKLQHDLKGVFYLNPTSKKAEMLMHRRAPQTNYDYVSSGGAGPQHISVNREELSGKPTKGGSANGADHGAAHAAAHMEKGTNTQNAANTQNATHIRKDSPQEELIVEELKLHSKVNLTCEDKSKEPEFMKHWSEEKKVEFRRNSVLQLKKNLEMSQENKLTMKMEDYVSYMKVSFDLSDEEAKLVWRKGMAKSDEQKSKERFYRFVEVERLTDRIGVAVPGGAANPAANSLGEEDSPSYCHAEENPHVVDLTRKERLHEGERTADGEDHTTDGQDRTTGGEANRSDINRRFFNCLEEELLDPEDKPKLTLHEMYIKSDQREKQKMREKWKLNELRLNTLISELAYAEEDMIPTICNNYRDVLLSDEYACLMRIRLLEAPPKNAEEKRILKIVNSFALSLYDDIKIIMEHEEREHLKKIQLICEKAIHDEKGLNEFIESMKPLLDYSFLGYIKHAIRMEKRKIQMERKDFREQPSDWLIILMIIQKGIYSILEKDIWEDVINITTIICQEQPSVRKTMLTTMVASMPKADWIFFKDVIKTIYKSVQERKLTANHFPEFPHIPEAIFQLNYDVERILPDWFIRQMLDEYDKSVVELMKSRKPLFWKMKETNWDKTFVDQFKRLQVQQFQRHAAGAAPAD</sequence>
<dbReference type="PANTHER" id="PTHR21664:SF1">
    <property type="entry name" value="NUDC DOMAIN-CONTAINING PROTEIN 1"/>
    <property type="match status" value="1"/>
</dbReference>
<evidence type="ECO:0000256" key="5">
    <source>
        <dbReference type="ARBA" id="ARBA00023242"/>
    </source>
</evidence>
<evidence type="ECO:0000256" key="2">
    <source>
        <dbReference type="ARBA" id="ARBA00004496"/>
    </source>
</evidence>
<feature type="signal peptide" evidence="7">
    <location>
        <begin position="1"/>
        <end position="25"/>
    </location>
</feature>
<evidence type="ECO:0000259" key="8">
    <source>
        <dbReference type="PROSITE" id="PS51203"/>
    </source>
</evidence>
<dbReference type="InterPro" id="IPR008978">
    <property type="entry name" value="HSP20-like_chaperone"/>
</dbReference>
<accession>A0A1G4GVB4</accession>
<evidence type="ECO:0000256" key="3">
    <source>
        <dbReference type="ARBA" id="ARBA00018915"/>
    </source>
</evidence>
<dbReference type="EMBL" id="LT615245">
    <property type="protein sequence ID" value="SCO66523.1"/>
    <property type="molecule type" value="Genomic_DNA"/>
</dbReference>
<feature type="compositionally biased region" description="Low complexity" evidence="6">
    <location>
        <begin position="547"/>
        <end position="557"/>
    </location>
</feature>
<dbReference type="Gene3D" id="2.60.40.790">
    <property type="match status" value="1"/>
</dbReference>
<dbReference type="GO" id="GO:0005634">
    <property type="term" value="C:nucleus"/>
    <property type="evidence" value="ECO:0007669"/>
    <property type="project" value="UniProtKB-SubCell"/>
</dbReference>
<dbReference type="VEuPathDB" id="PlasmoDB:PVW1_070025100"/>
<feature type="compositionally biased region" description="Basic and acidic residues" evidence="6">
    <location>
        <begin position="569"/>
        <end position="603"/>
    </location>
</feature>
<evidence type="ECO:0000313" key="9">
    <source>
        <dbReference type="EMBL" id="SCO66523.1"/>
    </source>
</evidence>
<dbReference type="Proteomes" id="UP000196402">
    <property type="component" value="Chromosome 7"/>
</dbReference>
<feature type="region of interest" description="Disordered" evidence="6">
    <location>
        <begin position="547"/>
        <end position="612"/>
    </location>
</feature>
<dbReference type="VEuPathDB" id="PlasmoDB:PVX_099425"/>
<dbReference type="GO" id="GO:0005737">
    <property type="term" value="C:cytoplasm"/>
    <property type="evidence" value="ECO:0007669"/>
    <property type="project" value="UniProtKB-SubCell"/>
</dbReference>
<gene>
    <name evidence="9" type="ORF">PVT01_070023700</name>
</gene>
<evidence type="ECO:0000256" key="4">
    <source>
        <dbReference type="ARBA" id="ARBA00022490"/>
    </source>
</evidence>
<keyword evidence="4" id="KW-0963">Cytoplasm</keyword>
<proteinExistence type="predicted"/>
<keyword evidence="5" id="KW-0539">Nucleus</keyword>
<evidence type="ECO:0000256" key="7">
    <source>
        <dbReference type="SAM" id="SignalP"/>
    </source>
</evidence>
<dbReference type="CDD" id="cd06467">
    <property type="entry name" value="p23_NUDC_like"/>
    <property type="match status" value="1"/>
</dbReference>
<dbReference type="InterPro" id="IPR037895">
    <property type="entry name" value="NUDCD1"/>
</dbReference>
<dbReference type="eggNOG" id="ENOG502S63Q">
    <property type="taxonomic scope" value="Eukaryota"/>
</dbReference>
<feature type="chain" id="PRO_5009234146" description="NudC domain-containing protein 1" evidence="7">
    <location>
        <begin position="26"/>
        <end position="965"/>
    </location>
</feature>
<dbReference type="VEuPathDB" id="PlasmoDB:PVPAM_070025700"/>
<keyword evidence="7" id="KW-0732">Signal</keyword>
<dbReference type="PROSITE" id="PS51203">
    <property type="entry name" value="CS"/>
    <property type="match status" value="1"/>
</dbReference>
<reference evidence="9 10" key="1">
    <citation type="submission" date="2016-07" db="EMBL/GenBank/DDBJ databases">
        <authorList>
            <consortium name="Pathogen Informatics"/>
        </authorList>
    </citation>
    <scope>NUCLEOTIDE SEQUENCE [LARGE SCALE GENOMIC DNA]</scope>
</reference>
<protein>
    <recommendedName>
        <fullName evidence="3">NudC domain-containing protein 1</fullName>
    </recommendedName>
</protein>
<dbReference type="InterPro" id="IPR007052">
    <property type="entry name" value="CS_dom"/>
</dbReference>
<evidence type="ECO:0000313" key="10">
    <source>
        <dbReference type="Proteomes" id="UP000196402"/>
    </source>
</evidence>
<feature type="region of interest" description="Disordered" evidence="6">
    <location>
        <begin position="380"/>
        <end position="402"/>
    </location>
</feature>
<dbReference type="AlphaFoldDB" id="A0A1G4GVB4"/>
<feature type="compositionally biased region" description="Low complexity" evidence="6">
    <location>
        <begin position="388"/>
        <end position="402"/>
    </location>
</feature>
<comment type="subcellular location">
    <subcellularLocation>
        <location evidence="2">Cytoplasm</location>
    </subcellularLocation>
    <subcellularLocation>
        <location evidence="1">Nucleus</location>
    </subcellularLocation>
</comment>
<evidence type="ECO:0000256" key="1">
    <source>
        <dbReference type="ARBA" id="ARBA00004123"/>
    </source>
</evidence>
<dbReference type="SUPFAM" id="SSF49764">
    <property type="entry name" value="HSP20-like chaperones"/>
    <property type="match status" value="1"/>
</dbReference>
<dbReference type="PANTHER" id="PTHR21664">
    <property type="entry name" value="CHRONIC MYELOGENOUS LEUKEMIA TUMOR ANTIGEN 66"/>
    <property type="match status" value="1"/>
</dbReference>
<feature type="domain" description="CS" evidence="8">
    <location>
        <begin position="89"/>
        <end position="184"/>
    </location>
</feature>
<dbReference type="VEuPathDB" id="PlasmoDB:PVP01_0718600"/>
<evidence type="ECO:0000256" key="6">
    <source>
        <dbReference type="SAM" id="MobiDB-lite"/>
    </source>
</evidence>